<reference evidence="1 2" key="1">
    <citation type="submission" date="2024-08" db="EMBL/GenBank/DDBJ databases">
        <title>Oceanimonas smirnovii Genome sequencing and assembly.</title>
        <authorList>
            <person name="Tang B."/>
        </authorList>
    </citation>
    <scope>NUCLEOTIDE SEQUENCE [LARGE SCALE GENOMIC DNA]</scope>
    <source>
        <strain evidence="1 2">OS2020-119</strain>
    </source>
</reference>
<dbReference type="Proteomes" id="UP001610706">
    <property type="component" value="Unassembled WGS sequence"/>
</dbReference>
<comment type="caution">
    <text evidence="1">The sequence shown here is derived from an EMBL/GenBank/DDBJ whole genome shotgun (WGS) entry which is preliminary data.</text>
</comment>
<proteinExistence type="predicted"/>
<sequence>MRTPPKIEHSAPDGKTGRLLKAYIALLEVTNKTVTAAKNLKEIGVTDLVVKLIGMDNG</sequence>
<dbReference type="RefSeq" id="WP_395545371.1">
    <property type="nucleotide sequence ID" value="NZ_CP166302.1"/>
</dbReference>
<keyword evidence="2" id="KW-1185">Reference proteome</keyword>
<dbReference type="EMBL" id="JBGFTR010000010">
    <property type="protein sequence ID" value="MFH7565305.1"/>
    <property type="molecule type" value="Genomic_DNA"/>
</dbReference>
<gene>
    <name evidence="1" type="ORF">AB9R89_08215</name>
</gene>
<evidence type="ECO:0000313" key="1">
    <source>
        <dbReference type="EMBL" id="MFH7565305.1"/>
    </source>
</evidence>
<evidence type="ECO:0000313" key="2">
    <source>
        <dbReference type="Proteomes" id="UP001610706"/>
    </source>
</evidence>
<name>A0ABW7P208_9GAMM</name>
<protein>
    <submittedName>
        <fullName evidence="1">Uncharacterized protein</fullName>
    </submittedName>
</protein>
<accession>A0ABW7P208</accession>
<organism evidence="1 2">
    <name type="scientific">Oceanimonas smirnovii</name>
    <dbReference type="NCBI Taxonomy" id="264574"/>
    <lineage>
        <taxon>Bacteria</taxon>
        <taxon>Pseudomonadati</taxon>
        <taxon>Pseudomonadota</taxon>
        <taxon>Gammaproteobacteria</taxon>
        <taxon>Aeromonadales</taxon>
        <taxon>Aeromonadaceae</taxon>
        <taxon>Oceanimonas</taxon>
    </lineage>
</organism>